<comment type="caution">
    <text evidence="1">The sequence shown here is derived from an EMBL/GenBank/DDBJ whole genome shotgun (WGS) entry which is preliminary data.</text>
</comment>
<organism evidence="1 2">
    <name type="scientific">Posidoniimonas polymericola</name>
    <dbReference type="NCBI Taxonomy" id="2528002"/>
    <lineage>
        <taxon>Bacteria</taxon>
        <taxon>Pseudomonadati</taxon>
        <taxon>Planctomycetota</taxon>
        <taxon>Planctomycetia</taxon>
        <taxon>Pirellulales</taxon>
        <taxon>Lacipirellulaceae</taxon>
        <taxon>Posidoniimonas</taxon>
    </lineage>
</organism>
<gene>
    <name evidence="1" type="ORF">Pla123a_31500</name>
</gene>
<sequence>MLFTLLSLLGSTLGCGGGPFDLVPVTGSVRYEDGSVIPASNYELKFVPQVESPDGVQFPRVGTAIVDSKGAFSAATTHKYQDGLIVGKQRVYLKIGRGPDGRPLVPPEYLASETSPLEVEVSRRGALELKVPRPPL</sequence>
<accession>A0A5C5YL49</accession>
<evidence type="ECO:0008006" key="3">
    <source>
        <dbReference type="Google" id="ProtNLM"/>
    </source>
</evidence>
<protein>
    <recommendedName>
        <fullName evidence="3">Carboxypeptidase regulatory-like domain-containing protein</fullName>
    </recommendedName>
</protein>
<dbReference type="AlphaFoldDB" id="A0A5C5YL49"/>
<evidence type="ECO:0000313" key="1">
    <source>
        <dbReference type="EMBL" id="TWT75640.1"/>
    </source>
</evidence>
<evidence type="ECO:0000313" key="2">
    <source>
        <dbReference type="Proteomes" id="UP000318478"/>
    </source>
</evidence>
<dbReference type="EMBL" id="SJPO01000007">
    <property type="protein sequence ID" value="TWT75640.1"/>
    <property type="molecule type" value="Genomic_DNA"/>
</dbReference>
<reference evidence="1 2" key="1">
    <citation type="submission" date="2019-02" db="EMBL/GenBank/DDBJ databases">
        <title>Deep-cultivation of Planctomycetes and their phenomic and genomic characterization uncovers novel biology.</title>
        <authorList>
            <person name="Wiegand S."/>
            <person name="Jogler M."/>
            <person name="Boedeker C."/>
            <person name="Pinto D."/>
            <person name="Vollmers J."/>
            <person name="Rivas-Marin E."/>
            <person name="Kohn T."/>
            <person name="Peeters S.H."/>
            <person name="Heuer A."/>
            <person name="Rast P."/>
            <person name="Oberbeckmann S."/>
            <person name="Bunk B."/>
            <person name="Jeske O."/>
            <person name="Meyerdierks A."/>
            <person name="Storesund J.E."/>
            <person name="Kallscheuer N."/>
            <person name="Luecker S."/>
            <person name="Lage O.M."/>
            <person name="Pohl T."/>
            <person name="Merkel B.J."/>
            <person name="Hornburger P."/>
            <person name="Mueller R.-W."/>
            <person name="Bruemmer F."/>
            <person name="Labrenz M."/>
            <person name="Spormann A.M."/>
            <person name="Op Den Camp H."/>
            <person name="Overmann J."/>
            <person name="Amann R."/>
            <person name="Jetten M.S.M."/>
            <person name="Mascher T."/>
            <person name="Medema M.H."/>
            <person name="Devos D.P."/>
            <person name="Kaster A.-K."/>
            <person name="Ovreas L."/>
            <person name="Rohde M."/>
            <person name="Galperin M.Y."/>
            <person name="Jogler C."/>
        </authorList>
    </citation>
    <scope>NUCLEOTIDE SEQUENCE [LARGE SCALE GENOMIC DNA]</scope>
    <source>
        <strain evidence="1 2">Pla123a</strain>
    </source>
</reference>
<name>A0A5C5YL49_9BACT</name>
<proteinExistence type="predicted"/>
<keyword evidence="2" id="KW-1185">Reference proteome</keyword>
<dbReference type="Proteomes" id="UP000318478">
    <property type="component" value="Unassembled WGS sequence"/>
</dbReference>